<name>A0AAE0C6N0_9CHLO</name>
<reference evidence="2 3" key="1">
    <citation type="journal article" date="2015" name="Genome Biol. Evol.">
        <title>Comparative Genomics of a Bacterivorous Green Alga Reveals Evolutionary Causalities and Consequences of Phago-Mixotrophic Mode of Nutrition.</title>
        <authorList>
            <person name="Burns J.A."/>
            <person name="Paasch A."/>
            <person name="Narechania A."/>
            <person name="Kim E."/>
        </authorList>
    </citation>
    <scope>NUCLEOTIDE SEQUENCE [LARGE SCALE GENOMIC DNA]</scope>
    <source>
        <strain evidence="2 3">PLY_AMNH</strain>
    </source>
</reference>
<dbReference type="Proteomes" id="UP001190700">
    <property type="component" value="Unassembled WGS sequence"/>
</dbReference>
<feature type="region of interest" description="Disordered" evidence="1">
    <location>
        <begin position="115"/>
        <end position="141"/>
    </location>
</feature>
<evidence type="ECO:0000256" key="1">
    <source>
        <dbReference type="SAM" id="MobiDB-lite"/>
    </source>
</evidence>
<proteinExistence type="predicted"/>
<dbReference type="AlphaFoldDB" id="A0AAE0C6N0"/>
<sequence length="183" mass="20598">MSNHFKQTYSYQQPTILQPKFRTGITSTSERPSCSLIKTICWTTAFWLLGLNYLSMNMVDAVNEKNDGSAISAEQILRDHAASAFIPAYAPGHDSMHEHNGNVSVRAVGARQLRQSSMDASHPDNQHQSTQHGHHHRPFEDLKRFPGQCGKIVVRDLHILKQELPGSLFIQMPDSKPPSLDKR</sequence>
<accession>A0AAE0C6N0</accession>
<keyword evidence="3" id="KW-1185">Reference proteome</keyword>
<dbReference type="EMBL" id="LGRX02027757">
    <property type="protein sequence ID" value="KAK3248864.1"/>
    <property type="molecule type" value="Genomic_DNA"/>
</dbReference>
<comment type="caution">
    <text evidence="2">The sequence shown here is derived from an EMBL/GenBank/DDBJ whole genome shotgun (WGS) entry which is preliminary data.</text>
</comment>
<evidence type="ECO:0000313" key="3">
    <source>
        <dbReference type="Proteomes" id="UP001190700"/>
    </source>
</evidence>
<protein>
    <submittedName>
        <fullName evidence="2">Uncharacterized protein</fullName>
    </submittedName>
</protein>
<organism evidence="2 3">
    <name type="scientific">Cymbomonas tetramitiformis</name>
    <dbReference type="NCBI Taxonomy" id="36881"/>
    <lineage>
        <taxon>Eukaryota</taxon>
        <taxon>Viridiplantae</taxon>
        <taxon>Chlorophyta</taxon>
        <taxon>Pyramimonadophyceae</taxon>
        <taxon>Pyramimonadales</taxon>
        <taxon>Pyramimonadaceae</taxon>
        <taxon>Cymbomonas</taxon>
    </lineage>
</organism>
<evidence type="ECO:0000313" key="2">
    <source>
        <dbReference type="EMBL" id="KAK3248864.1"/>
    </source>
</evidence>
<gene>
    <name evidence="2" type="ORF">CYMTET_41683</name>
</gene>